<dbReference type="SUPFAM" id="SSF53218">
    <property type="entry name" value="Molybdenum cofactor biosynthesis proteins"/>
    <property type="match status" value="1"/>
</dbReference>
<reference evidence="2" key="1">
    <citation type="journal article" date="2015" name="Nature">
        <title>Complex archaea that bridge the gap between prokaryotes and eukaryotes.</title>
        <authorList>
            <person name="Spang A."/>
            <person name="Saw J.H."/>
            <person name="Jorgensen S.L."/>
            <person name="Zaremba-Niedzwiedzka K."/>
            <person name="Martijn J."/>
            <person name="Lind A.E."/>
            <person name="van Eijk R."/>
            <person name="Schleper C."/>
            <person name="Guy L."/>
            <person name="Ettema T.J."/>
        </authorList>
    </citation>
    <scope>NUCLEOTIDE SEQUENCE</scope>
</reference>
<proteinExistence type="predicted"/>
<dbReference type="InterPro" id="IPR001453">
    <property type="entry name" value="MoaB/Mog_dom"/>
</dbReference>
<evidence type="ECO:0000259" key="1">
    <source>
        <dbReference type="Pfam" id="PF00994"/>
    </source>
</evidence>
<dbReference type="Gene3D" id="3.40.980.10">
    <property type="entry name" value="MoaB/Mog-like domain"/>
    <property type="match status" value="1"/>
</dbReference>
<accession>A0A0F8W538</accession>
<organism evidence="2">
    <name type="scientific">marine sediment metagenome</name>
    <dbReference type="NCBI Taxonomy" id="412755"/>
    <lineage>
        <taxon>unclassified sequences</taxon>
        <taxon>metagenomes</taxon>
        <taxon>ecological metagenomes</taxon>
    </lineage>
</organism>
<name>A0A0F8W538_9ZZZZ</name>
<feature type="domain" description="MoaB/Mog" evidence="1">
    <location>
        <begin position="25"/>
        <end position="88"/>
    </location>
</feature>
<protein>
    <recommendedName>
        <fullName evidence="1">MoaB/Mog domain-containing protein</fullName>
    </recommendedName>
</protein>
<gene>
    <name evidence="2" type="ORF">LCGC14_3110920</name>
</gene>
<feature type="non-terminal residue" evidence="2">
    <location>
        <position position="88"/>
    </location>
</feature>
<comment type="caution">
    <text evidence="2">The sequence shown here is derived from an EMBL/GenBank/DDBJ whole genome shotgun (WGS) entry which is preliminary data.</text>
</comment>
<dbReference type="EMBL" id="LAZR01067308">
    <property type="protein sequence ID" value="KKK51842.1"/>
    <property type="molecule type" value="Genomic_DNA"/>
</dbReference>
<dbReference type="InterPro" id="IPR036425">
    <property type="entry name" value="MoaB/Mog-like_dom_sf"/>
</dbReference>
<evidence type="ECO:0000313" key="2">
    <source>
        <dbReference type="EMBL" id="KKK51842.1"/>
    </source>
</evidence>
<dbReference type="AlphaFoldDB" id="A0A0F8W538"/>
<sequence>MHIPAEAFFYFGDVPYVIIQSMKVAILTVSDKGAAGDREDLSGAVLAEEISRLDGIVIARDIVPDERDQISTKLKNFADSVGAELILT</sequence>
<dbReference type="Pfam" id="PF00994">
    <property type="entry name" value="MoCF_biosynth"/>
    <property type="match status" value="1"/>
</dbReference>